<comment type="caution">
    <text evidence="4">The sequence shown here is derived from an EMBL/GenBank/DDBJ whole genome shotgun (WGS) entry which is preliminary data.</text>
</comment>
<dbReference type="Proteomes" id="UP000470771">
    <property type="component" value="Unassembled WGS sequence"/>
</dbReference>
<feature type="chain" id="PRO_5027060909" evidence="2">
    <location>
        <begin position="19"/>
        <end position="747"/>
    </location>
</feature>
<evidence type="ECO:0000256" key="2">
    <source>
        <dbReference type="SAM" id="SignalP"/>
    </source>
</evidence>
<evidence type="ECO:0000259" key="3">
    <source>
        <dbReference type="Pfam" id="PF18962"/>
    </source>
</evidence>
<reference evidence="4 5" key="1">
    <citation type="submission" date="2019-12" db="EMBL/GenBank/DDBJ databases">
        <authorList>
            <person name="Zhao J."/>
        </authorList>
    </citation>
    <scope>NUCLEOTIDE SEQUENCE [LARGE SCALE GENOMIC DNA]</scope>
    <source>
        <strain evidence="4 5">S-15</strain>
    </source>
</reference>
<protein>
    <submittedName>
        <fullName evidence="4">T9SS type A sorting domain-containing protein</fullName>
    </submittedName>
</protein>
<gene>
    <name evidence="4" type="ORF">GQN54_12965</name>
</gene>
<dbReference type="AlphaFoldDB" id="A0A6N9NM47"/>
<dbReference type="EMBL" id="WWNE01000012">
    <property type="protein sequence ID" value="NBG67033.1"/>
    <property type="molecule type" value="Genomic_DNA"/>
</dbReference>
<name>A0A6N9NM47_9FLAO</name>
<feature type="signal peptide" evidence="2">
    <location>
        <begin position="1"/>
        <end position="18"/>
    </location>
</feature>
<organism evidence="4 5">
    <name type="scientific">Acidiluteibacter ferrifornacis</name>
    <dbReference type="NCBI Taxonomy" id="2692424"/>
    <lineage>
        <taxon>Bacteria</taxon>
        <taxon>Pseudomonadati</taxon>
        <taxon>Bacteroidota</taxon>
        <taxon>Flavobacteriia</taxon>
        <taxon>Flavobacteriales</taxon>
        <taxon>Cryomorphaceae</taxon>
        <taxon>Acidiluteibacter</taxon>
    </lineage>
</organism>
<proteinExistence type="predicted"/>
<feature type="domain" description="Secretion system C-terminal sorting" evidence="3">
    <location>
        <begin position="673"/>
        <end position="744"/>
    </location>
</feature>
<keyword evidence="5" id="KW-1185">Reference proteome</keyword>
<dbReference type="Gene3D" id="2.60.120.260">
    <property type="entry name" value="Galactose-binding domain-like"/>
    <property type="match status" value="1"/>
</dbReference>
<dbReference type="NCBIfam" id="TIGR04183">
    <property type="entry name" value="Por_Secre_tail"/>
    <property type="match status" value="1"/>
</dbReference>
<accession>A0A6N9NM47</accession>
<dbReference type="RefSeq" id="WP_160633983.1">
    <property type="nucleotide sequence ID" value="NZ_WWNE01000012.1"/>
</dbReference>
<evidence type="ECO:0000313" key="4">
    <source>
        <dbReference type="EMBL" id="NBG67033.1"/>
    </source>
</evidence>
<keyword evidence="1 2" id="KW-0732">Signal</keyword>
<evidence type="ECO:0000313" key="5">
    <source>
        <dbReference type="Proteomes" id="UP000470771"/>
    </source>
</evidence>
<dbReference type="InterPro" id="IPR026444">
    <property type="entry name" value="Secre_tail"/>
</dbReference>
<evidence type="ECO:0000256" key="1">
    <source>
        <dbReference type="ARBA" id="ARBA00022729"/>
    </source>
</evidence>
<sequence length="747" mass="84810">MKKLFLAIFLMSSFGAFAQDYLTVPSSNPSLFYRQTAKSQDKVEQYKSFIYLFDTLSLPFKDDFSRDKMRKLNAKEGDAGLQDTVFYYLYLGNVVSDTGARYSELRTNTYRFNADSSAIDTTPNPQIAVTFNDYSVYPNESVIRQVYPAYNIYDTVGKPVDTIASAFTYEQDSVIRYIVPSDGKEYLWQNDFVLINDGFAFHPPSYGVATFDGLDRFGRAYDISSTNTYGVADVLTSAPIDLSGLTLADSVFLSFQYQPQGLGRDAPEPNDSLVLDFYDVSQKKWKTVWGARGSGRIPFEKEILLVDSAFLEKGFQFRFKNKGNLSGAYDNWNIDYIYLNKQRSRFDIVFDDVAILSNYPSMLKDYSSIPYWQYAAIAGATVRDTISNFFGNNTTNTKTVYFRYFVSDPSGTYYPQFPFPSNTSTTTTLPGLGTQRRNYPLKNGPLNFEYPITDMDTAHTFLTTFVAQFSNSGGQDFFPENDTLFHEQRFDHYLAYDDGSAEAGYGVNITDTTFGKRGVVAQRFTSFIQDTLTAVSIYFLQQGVDLEGSTFNLCVWSDLNQNGLIYKKPMKDVVSYFDKNGFRTYHLDDSVIVEVGDFYIGIEQNTFRSLNVGYDFSNDRKNSMFYSLDGGVTFSTPSGAIQPGTMMLRPYFRINKNQVTVEENELKALDVMVYPNPTSGGLSLRMSEGNSSLMNYQVYDIQGRLILQNQFIQQHEIDLSDQNNGVYLLRLMDQEGQSTTKRIIVSH</sequence>
<dbReference type="Pfam" id="PF18962">
    <property type="entry name" value="Por_Secre_tail"/>
    <property type="match status" value="1"/>
</dbReference>